<dbReference type="AlphaFoldDB" id="A0AAP0KR95"/>
<gene>
    <name evidence="1" type="ORF">Scep_003825</name>
</gene>
<keyword evidence="2" id="KW-1185">Reference proteome</keyword>
<evidence type="ECO:0000313" key="2">
    <source>
        <dbReference type="Proteomes" id="UP001419268"/>
    </source>
</evidence>
<dbReference type="EMBL" id="JBBNAG010000002">
    <property type="protein sequence ID" value="KAK9157251.1"/>
    <property type="molecule type" value="Genomic_DNA"/>
</dbReference>
<protein>
    <submittedName>
        <fullName evidence="1">Uncharacterized protein</fullName>
    </submittedName>
</protein>
<evidence type="ECO:0000313" key="1">
    <source>
        <dbReference type="EMBL" id="KAK9157251.1"/>
    </source>
</evidence>
<organism evidence="1 2">
    <name type="scientific">Stephania cephalantha</name>
    <dbReference type="NCBI Taxonomy" id="152367"/>
    <lineage>
        <taxon>Eukaryota</taxon>
        <taxon>Viridiplantae</taxon>
        <taxon>Streptophyta</taxon>
        <taxon>Embryophyta</taxon>
        <taxon>Tracheophyta</taxon>
        <taxon>Spermatophyta</taxon>
        <taxon>Magnoliopsida</taxon>
        <taxon>Ranunculales</taxon>
        <taxon>Menispermaceae</taxon>
        <taxon>Menispermoideae</taxon>
        <taxon>Cissampelideae</taxon>
        <taxon>Stephania</taxon>
    </lineage>
</organism>
<reference evidence="1 2" key="1">
    <citation type="submission" date="2024-01" db="EMBL/GenBank/DDBJ databases">
        <title>Genome assemblies of Stephania.</title>
        <authorList>
            <person name="Yang L."/>
        </authorList>
    </citation>
    <scope>NUCLEOTIDE SEQUENCE [LARGE SCALE GENOMIC DNA]</scope>
    <source>
        <strain evidence="1">JXDWG</strain>
        <tissue evidence="1">Leaf</tissue>
    </source>
</reference>
<dbReference type="Proteomes" id="UP001419268">
    <property type="component" value="Unassembled WGS sequence"/>
</dbReference>
<comment type="caution">
    <text evidence="1">The sequence shown here is derived from an EMBL/GenBank/DDBJ whole genome shotgun (WGS) entry which is preliminary data.</text>
</comment>
<proteinExistence type="predicted"/>
<accession>A0AAP0KR95</accession>
<name>A0AAP0KR95_9MAGN</name>
<sequence>MVNDPLVAISVKLSEVGDTSLRLSLTIHEANLSNQMLFSALPMPESSNSVGGCMMFSDKSFNVN</sequence>